<evidence type="ECO:0000313" key="1">
    <source>
        <dbReference type="EMBL" id="PWN51699.1"/>
    </source>
</evidence>
<dbReference type="Proteomes" id="UP000245626">
    <property type="component" value="Unassembled WGS sequence"/>
</dbReference>
<name>A0ACD0P187_9BASI</name>
<sequence>MVQQTTQRQKPKLVFVTGNANKLKEVREILSSSPFFPFLLTNQDLDLDEIQGTTREVAEAKCSAASERLGGPCITEDTALGFDALEGLPGPYIKHFLKSLGHSGLNRLLDGFQDRSAQAICTFAYSPGPGQPVVLFEGITRGTIVQPRGPPIFGWDPVFEVQGTGLTYAEMPLEQKNLLSHRYKALSLLQDYLCKLGSSS</sequence>
<organism evidence="1 2">
    <name type="scientific">Violaceomyces palustris</name>
    <dbReference type="NCBI Taxonomy" id="1673888"/>
    <lineage>
        <taxon>Eukaryota</taxon>
        <taxon>Fungi</taxon>
        <taxon>Dikarya</taxon>
        <taxon>Basidiomycota</taxon>
        <taxon>Ustilaginomycotina</taxon>
        <taxon>Ustilaginomycetes</taxon>
        <taxon>Violaceomycetales</taxon>
        <taxon>Violaceomycetaceae</taxon>
        <taxon>Violaceomyces</taxon>
    </lineage>
</organism>
<keyword evidence="2" id="KW-1185">Reference proteome</keyword>
<reference evidence="1 2" key="1">
    <citation type="journal article" date="2018" name="Mol. Biol. Evol.">
        <title>Broad Genomic Sampling Reveals a Smut Pathogenic Ancestry of the Fungal Clade Ustilaginomycotina.</title>
        <authorList>
            <person name="Kijpornyongpan T."/>
            <person name="Mondo S.J."/>
            <person name="Barry K."/>
            <person name="Sandor L."/>
            <person name="Lee J."/>
            <person name="Lipzen A."/>
            <person name="Pangilinan J."/>
            <person name="LaButti K."/>
            <person name="Hainaut M."/>
            <person name="Henrissat B."/>
            <person name="Grigoriev I.V."/>
            <person name="Spatafora J.W."/>
            <person name="Aime M.C."/>
        </authorList>
    </citation>
    <scope>NUCLEOTIDE SEQUENCE [LARGE SCALE GENOMIC DNA]</scope>
    <source>
        <strain evidence="1 2">SA 807</strain>
    </source>
</reference>
<protein>
    <submittedName>
        <fullName evidence="1">HAM1-protein</fullName>
    </submittedName>
</protein>
<proteinExistence type="predicted"/>
<evidence type="ECO:0000313" key="2">
    <source>
        <dbReference type="Proteomes" id="UP000245626"/>
    </source>
</evidence>
<accession>A0ACD0P187</accession>
<dbReference type="EMBL" id="KZ819824">
    <property type="protein sequence ID" value="PWN51699.1"/>
    <property type="molecule type" value="Genomic_DNA"/>
</dbReference>
<gene>
    <name evidence="1" type="ORF">IE53DRAFT_373959</name>
</gene>